<sequence>MAEREQAGQVEQQARCSSSESDNFEKIESTDVADNNGEPKFIVGDEVVEEPDDEGPSHEGRDSFPNAPPPNIRRMLTPAQQLALAEKRSQLRYLRNGSSDLDEIWHRCIRDPQTILDK</sequence>
<feature type="region of interest" description="Disordered" evidence="1">
    <location>
        <begin position="1"/>
        <end position="71"/>
    </location>
</feature>
<feature type="compositionally biased region" description="Polar residues" evidence="1">
    <location>
        <begin position="9"/>
        <end position="21"/>
    </location>
</feature>
<keyword evidence="3" id="KW-1185">Reference proteome</keyword>
<proteinExistence type="predicted"/>
<dbReference type="AlphaFoldDB" id="A0A194RQU1"/>
<protein>
    <submittedName>
        <fullName evidence="2">Uncharacterized protein</fullName>
    </submittedName>
</protein>
<accession>A0A194RQU1</accession>
<evidence type="ECO:0000313" key="3">
    <source>
        <dbReference type="Proteomes" id="UP000053240"/>
    </source>
</evidence>
<evidence type="ECO:0000256" key="1">
    <source>
        <dbReference type="SAM" id="MobiDB-lite"/>
    </source>
</evidence>
<reference evidence="2 3" key="1">
    <citation type="journal article" date="2015" name="Nat. Commun.">
        <title>Outbred genome sequencing and CRISPR/Cas9 gene editing in butterflies.</title>
        <authorList>
            <person name="Li X."/>
            <person name="Fan D."/>
            <person name="Zhang W."/>
            <person name="Liu G."/>
            <person name="Zhang L."/>
            <person name="Zhao L."/>
            <person name="Fang X."/>
            <person name="Chen L."/>
            <person name="Dong Y."/>
            <person name="Chen Y."/>
            <person name="Ding Y."/>
            <person name="Zhao R."/>
            <person name="Feng M."/>
            <person name="Zhu Y."/>
            <person name="Feng Y."/>
            <person name="Jiang X."/>
            <person name="Zhu D."/>
            <person name="Xiang H."/>
            <person name="Feng X."/>
            <person name="Li S."/>
            <person name="Wang J."/>
            <person name="Zhang G."/>
            <person name="Kronforst M.R."/>
            <person name="Wang W."/>
        </authorList>
    </citation>
    <scope>NUCLEOTIDE SEQUENCE [LARGE SCALE GENOMIC DNA]</scope>
    <source>
        <strain evidence="2">Ya'a_city_454_Pm</strain>
        <tissue evidence="2">Whole body</tissue>
    </source>
</reference>
<organism evidence="2 3">
    <name type="scientific">Papilio machaon</name>
    <name type="common">Old World swallowtail butterfly</name>
    <dbReference type="NCBI Taxonomy" id="76193"/>
    <lineage>
        <taxon>Eukaryota</taxon>
        <taxon>Metazoa</taxon>
        <taxon>Ecdysozoa</taxon>
        <taxon>Arthropoda</taxon>
        <taxon>Hexapoda</taxon>
        <taxon>Insecta</taxon>
        <taxon>Pterygota</taxon>
        <taxon>Neoptera</taxon>
        <taxon>Endopterygota</taxon>
        <taxon>Lepidoptera</taxon>
        <taxon>Glossata</taxon>
        <taxon>Ditrysia</taxon>
        <taxon>Papilionoidea</taxon>
        <taxon>Papilionidae</taxon>
        <taxon>Papilioninae</taxon>
        <taxon>Papilio</taxon>
    </lineage>
</organism>
<gene>
    <name evidence="2" type="ORF">RR48_06535</name>
</gene>
<evidence type="ECO:0000313" key="2">
    <source>
        <dbReference type="EMBL" id="KPJ19675.1"/>
    </source>
</evidence>
<dbReference type="InParanoid" id="A0A194RQU1"/>
<dbReference type="Proteomes" id="UP000053240">
    <property type="component" value="Unassembled WGS sequence"/>
</dbReference>
<dbReference type="EMBL" id="KQ459875">
    <property type="protein sequence ID" value="KPJ19675.1"/>
    <property type="molecule type" value="Genomic_DNA"/>
</dbReference>
<name>A0A194RQU1_PAPMA</name>